<feature type="domain" description="Glycosyl hydrolase family 32 N-terminal" evidence="5">
    <location>
        <begin position="6"/>
        <end position="309"/>
    </location>
</feature>
<evidence type="ECO:0000259" key="5">
    <source>
        <dbReference type="Pfam" id="PF00251"/>
    </source>
</evidence>
<dbReference type="Pfam" id="PF08244">
    <property type="entry name" value="Glyco_hydro_32C"/>
    <property type="match status" value="1"/>
</dbReference>
<dbReference type="PANTHER" id="PTHR42800">
    <property type="entry name" value="EXOINULINASE INUD (AFU_ORTHOLOGUE AFUA_5G00480)"/>
    <property type="match status" value="1"/>
</dbReference>
<dbReference type="GO" id="GO:0004575">
    <property type="term" value="F:sucrose alpha-glucosidase activity"/>
    <property type="evidence" value="ECO:0007669"/>
    <property type="project" value="TreeGrafter"/>
</dbReference>
<dbReference type="OrthoDB" id="9776657at2"/>
<dbReference type="SUPFAM" id="SSF75005">
    <property type="entry name" value="Arabinanase/levansucrase/invertase"/>
    <property type="match status" value="1"/>
</dbReference>
<dbReference type="GO" id="GO:0005737">
    <property type="term" value="C:cytoplasm"/>
    <property type="evidence" value="ECO:0007669"/>
    <property type="project" value="TreeGrafter"/>
</dbReference>
<reference evidence="7 8" key="1">
    <citation type="submission" date="2019-06" db="EMBL/GenBank/DDBJ databases">
        <title>Whole genome shotgun sequence of Paenarthrobacter aurescens NBRC 12136.</title>
        <authorList>
            <person name="Hosoyama A."/>
            <person name="Uohara A."/>
            <person name="Ohji S."/>
            <person name="Ichikawa N."/>
        </authorList>
    </citation>
    <scope>NUCLEOTIDE SEQUENCE [LARGE SCALE GENOMIC DNA]</scope>
    <source>
        <strain evidence="7 8">NBRC 12136</strain>
    </source>
</reference>
<proteinExistence type="inferred from homology"/>
<dbReference type="AlphaFoldDB" id="A0A4Y3NGG5"/>
<dbReference type="InterPro" id="IPR013320">
    <property type="entry name" value="ConA-like_dom_sf"/>
</dbReference>
<dbReference type="CDD" id="cd18622">
    <property type="entry name" value="GH32_Inu-like"/>
    <property type="match status" value="1"/>
</dbReference>
<protein>
    <submittedName>
        <fullName evidence="7">Levanbiose-producing levanase</fullName>
    </submittedName>
</protein>
<dbReference type="InterPro" id="IPR013148">
    <property type="entry name" value="Glyco_hydro_32_N"/>
</dbReference>
<evidence type="ECO:0000256" key="3">
    <source>
        <dbReference type="ARBA" id="ARBA00023295"/>
    </source>
</evidence>
<keyword evidence="3 4" id="KW-0326">Glycosidase</keyword>
<evidence type="ECO:0000256" key="4">
    <source>
        <dbReference type="RuleBase" id="RU362110"/>
    </source>
</evidence>
<accession>A0A4Y3NGG5</accession>
<evidence type="ECO:0000256" key="2">
    <source>
        <dbReference type="ARBA" id="ARBA00022801"/>
    </source>
</evidence>
<keyword evidence="8" id="KW-1185">Reference proteome</keyword>
<comment type="similarity">
    <text evidence="1 4">Belongs to the glycosyl hydrolase 32 family.</text>
</comment>
<dbReference type="PANTHER" id="PTHR42800:SF1">
    <property type="entry name" value="EXOINULINASE INUD (AFU_ORTHOLOGUE AFUA_5G00480)"/>
    <property type="match status" value="1"/>
</dbReference>
<comment type="caution">
    <text evidence="7">The sequence shown here is derived from an EMBL/GenBank/DDBJ whole genome shotgun (WGS) entry which is preliminary data.</text>
</comment>
<dbReference type="RefSeq" id="WP_141282328.1">
    <property type="nucleotide sequence ID" value="NZ_BAAAWK010000001.1"/>
</dbReference>
<evidence type="ECO:0000256" key="1">
    <source>
        <dbReference type="ARBA" id="ARBA00009902"/>
    </source>
</evidence>
<dbReference type="Gene3D" id="2.115.10.20">
    <property type="entry name" value="Glycosyl hydrolase domain, family 43"/>
    <property type="match status" value="1"/>
</dbReference>
<sequence>MRPAYHFSVADNWKNDPQRPIYLDGEYHYYYLYNADYINGGGGTSWRRATTTDHVAFRDRGVAIPKFSNGNGDCWSGCMVVDEGNTAGYGAGAVIALVTQAPEGRQAQYLWYSTDRGRSFKPGGQAPVLPNPGVHDFRDPKVIWDADRGRWFMANAEGQKLGFYTSPDLRSWARVGEFLRSDLGLLECPDLFRMTADDGTSHWVLGTSANGKGRGLPATYAYWTGAFDGSTFTPDHPEPEWLDCGFDFYGAVTYPHHHDSGAEDPTLRRAIGWANFWDYPHNTPTLATDGYNGDDMIVRDVRLKRGKGSYYLASAPTAALGDHVKRTHRLGDVAVVGTHDLTIRSNAYDLSCELVWNPDAPPANLGLEVCRAPGGGRHVAAGAFLRGPFTYVNRRPTINPTGGETQTPVDPSTGRLTLRILVDRTSVEVFVGDGRVVHSHRVFPLEGDDGIRLYAHEGSATFKDLTIRELKVTP</sequence>
<dbReference type="EMBL" id="BJMD01000005">
    <property type="protein sequence ID" value="GEB18236.1"/>
    <property type="molecule type" value="Genomic_DNA"/>
</dbReference>
<evidence type="ECO:0000313" key="7">
    <source>
        <dbReference type="EMBL" id="GEB18236.1"/>
    </source>
</evidence>
<feature type="domain" description="Glycosyl hydrolase family 32 C-terminal" evidence="6">
    <location>
        <begin position="336"/>
        <end position="468"/>
    </location>
</feature>
<dbReference type="InterPro" id="IPR023296">
    <property type="entry name" value="Glyco_hydro_beta-prop_sf"/>
</dbReference>
<gene>
    <name evidence="7" type="primary">levB</name>
    <name evidence="7" type="ORF">AAU01_09910</name>
</gene>
<dbReference type="InterPro" id="IPR013189">
    <property type="entry name" value="Glyco_hydro_32_C"/>
</dbReference>
<dbReference type="Proteomes" id="UP000317715">
    <property type="component" value="Unassembled WGS sequence"/>
</dbReference>
<keyword evidence="2 4" id="KW-0378">Hydrolase</keyword>
<dbReference type="Gene3D" id="2.60.120.560">
    <property type="entry name" value="Exo-inulinase, domain 1"/>
    <property type="match status" value="1"/>
</dbReference>
<dbReference type="SMART" id="SM00640">
    <property type="entry name" value="Glyco_32"/>
    <property type="match status" value="1"/>
</dbReference>
<dbReference type="GeneID" id="97300835"/>
<name>A0A4Y3NGG5_PAEAU</name>
<evidence type="ECO:0000259" key="6">
    <source>
        <dbReference type="Pfam" id="PF08244"/>
    </source>
</evidence>
<dbReference type="Pfam" id="PF00251">
    <property type="entry name" value="Glyco_hydro_32N"/>
    <property type="match status" value="1"/>
</dbReference>
<dbReference type="InterPro" id="IPR001362">
    <property type="entry name" value="Glyco_hydro_32"/>
</dbReference>
<dbReference type="GO" id="GO:0005987">
    <property type="term" value="P:sucrose catabolic process"/>
    <property type="evidence" value="ECO:0007669"/>
    <property type="project" value="TreeGrafter"/>
</dbReference>
<organism evidence="7 8">
    <name type="scientific">Paenarthrobacter aurescens</name>
    <name type="common">Arthrobacter aurescens</name>
    <dbReference type="NCBI Taxonomy" id="43663"/>
    <lineage>
        <taxon>Bacteria</taxon>
        <taxon>Bacillati</taxon>
        <taxon>Actinomycetota</taxon>
        <taxon>Actinomycetes</taxon>
        <taxon>Micrococcales</taxon>
        <taxon>Micrococcaceae</taxon>
        <taxon>Paenarthrobacter</taxon>
    </lineage>
</organism>
<dbReference type="SUPFAM" id="SSF49899">
    <property type="entry name" value="Concanavalin A-like lectins/glucanases"/>
    <property type="match status" value="1"/>
</dbReference>
<evidence type="ECO:0000313" key="8">
    <source>
        <dbReference type="Proteomes" id="UP000317715"/>
    </source>
</evidence>